<dbReference type="EMBL" id="CAXHTA020000011">
    <property type="protein sequence ID" value="CAL5224700.1"/>
    <property type="molecule type" value="Genomic_DNA"/>
</dbReference>
<keyword evidence="4" id="KW-1185">Reference proteome</keyword>
<feature type="region of interest" description="Disordered" evidence="1">
    <location>
        <begin position="133"/>
        <end position="191"/>
    </location>
</feature>
<evidence type="ECO:0000313" key="3">
    <source>
        <dbReference type="EMBL" id="CAL5224700.1"/>
    </source>
</evidence>
<reference evidence="3 4" key="1">
    <citation type="submission" date="2024-06" db="EMBL/GenBank/DDBJ databases">
        <authorList>
            <person name="Kraege A."/>
            <person name="Thomma B."/>
        </authorList>
    </citation>
    <scope>NUCLEOTIDE SEQUENCE [LARGE SCALE GENOMIC DNA]</scope>
</reference>
<dbReference type="SUPFAM" id="SSF57959">
    <property type="entry name" value="Leucine zipper domain"/>
    <property type="match status" value="1"/>
</dbReference>
<evidence type="ECO:0000313" key="4">
    <source>
        <dbReference type="Proteomes" id="UP001497392"/>
    </source>
</evidence>
<comment type="caution">
    <text evidence="3">The sequence shown here is derived from an EMBL/GenBank/DDBJ whole genome shotgun (WGS) entry which is preliminary data.</text>
</comment>
<dbReference type="InterPro" id="IPR004827">
    <property type="entry name" value="bZIP"/>
</dbReference>
<dbReference type="CDD" id="cd14688">
    <property type="entry name" value="bZIP_YAP"/>
    <property type="match status" value="1"/>
</dbReference>
<dbReference type="InterPro" id="IPR046347">
    <property type="entry name" value="bZIP_sf"/>
</dbReference>
<evidence type="ECO:0000256" key="1">
    <source>
        <dbReference type="SAM" id="MobiDB-lite"/>
    </source>
</evidence>
<organism evidence="3 4">
    <name type="scientific">Coccomyxa viridis</name>
    <dbReference type="NCBI Taxonomy" id="1274662"/>
    <lineage>
        <taxon>Eukaryota</taxon>
        <taxon>Viridiplantae</taxon>
        <taxon>Chlorophyta</taxon>
        <taxon>core chlorophytes</taxon>
        <taxon>Trebouxiophyceae</taxon>
        <taxon>Trebouxiophyceae incertae sedis</taxon>
        <taxon>Coccomyxaceae</taxon>
        <taxon>Coccomyxa</taxon>
    </lineage>
</organism>
<dbReference type="PROSITE" id="PS50217">
    <property type="entry name" value="BZIP"/>
    <property type="match status" value="1"/>
</dbReference>
<dbReference type="SMART" id="SM00338">
    <property type="entry name" value="BRLZ"/>
    <property type="match status" value="1"/>
</dbReference>
<proteinExistence type="predicted"/>
<feature type="domain" description="BZIP" evidence="2">
    <location>
        <begin position="163"/>
        <end position="220"/>
    </location>
</feature>
<protein>
    <submittedName>
        <fullName evidence="3">G7427 protein</fullName>
    </submittedName>
</protein>
<dbReference type="Gene3D" id="1.20.5.170">
    <property type="match status" value="1"/>
</dbReference>
<evidence type="ECO:0000259" key="2">
    <source>
        <dbReference type="PROSITE" id="PS50217"/>
    </source>
</evidence>
<name>A0ABP1G1W5_9CHLO</name>
<dbReference type="PROSITE" id="PS00036">
    <property type="entry name" value="BZIP_BASIC"/>
    <property type="match status" value="1"/>
</dbReference>
<accession>A0ABP1G1W5</accession>
<dbReference type="Proteomes" id="UP001497392">
    <property type="component" value="Unassembled WGS sequence"/>
</dbReference>
<feature type="compositionally biased region" description="Low complexity" evidence="1">
    <location>
        <begin position="133"/>
        <end position="145"/>
    </location>
</feature>
<sequence>MDLYTQPGLPSSSPLVPQALGGSLDDILADLRANPTFDLNALAPDHVLTSEADVGQDVFDLSHSLPPDLRGFQQTLSNPSRSAPPIVGLPDRLPSSAPYFTYTASIQNGLQNGHQQKQSLGTTVYDLQAGTLSRQGTHRSSGSRGSSEDDPPFVAGSDTAGVAKRQRRMAEKNRTAQKRYRERQKEKMHDFERQVEELSSRVSTLMREKANLESRNSLLERVVQLKDSSESAPPQGSLDMCAEEMALCSSIADFRNSMYNFEEPWSAVDVRGVTDKILMQLFDAYPKELMQCMLDVSSQTAEDPSYQRIVHLVKALGNMVLQLTMQEPKRVAELTCEFKKQIPPDAATLWIKCLEAVSLSKSQRQRIVELRSNLFKRISSILERRRVILQHLEESMPKDTTNITSLHNVHKDCYHKALEASEELRESLELEHKAVGSFIAAWYAGDVLTPMQRARTAIECYPYHPDVFSIVDCIAMQEGGESHDSFMASLTSQNDSRSLMPADSAFRMVSSVPAQSSEGRD</sequence>
<gene>
    <name evidence="3" type="primary">g7427</name>
    <name evidence="3" type="ORF">VP750_LOCUS6359</name>
</gene>